<reference evidence="2 3" key="1">
    <citation type="journal article" date="2015" name="BMC Genomics">
        <title>Comparative genomics and metabolic profiling of the genus Lysobacter.</title>
        <authorList>
            <person name="de Bruijn I."/>
            <person name="Cheng X."/>
            <person name="de Jager V."/>
            <person name="Exposito R.G."/>
            <person name="Watrous J."/>
            <person name="Patel N."/>
            <person name="Postma J."/>
            <person name="Dorrestein P.C."/>
            <person name="Kobayashi D."/>
            <person name="Raaijmakers J.M."/>
        </authorList>
    </citation>
    <scope>NUCLEOTIDE SEQUENCE [LARGE SCALE GENOMIC DNA]</scope>
    <source>
        <strain evidence="2 3">76</strain>
    </source>
</reference>
<evidence type="ECO:0000313" key="2">
    <source>
        <dbReference type="EMBL" id="ALN80920.1"/>
    </source>
</evidence>
<accession>A0A0S2FBH8</accession>
<keyword evidence="3" id="KW-1185">Reference proteome</keyword>
<dbReference type="PATRIC" id="fig|84531.8.peg.2803"/>
<sequence length="95" mass="10422">MLAIAGEHGDSRRSEAVKTWHWLRGSAAATGAIGFNVARCWWRVAGRQGRGRPRRARPRPRILPSKGFRGNAAGVPAPRRARLCAIHPYAWGGTL</sequence>
<evidence type="ECO:0000256" key="1">
    <source>
        <dbReference type="SAM" id="MobiDB-lite"/>
    </source>
</evidence>
<proteinExistence type="predicted"/>
<dbReference type="AlphaFoldDB" id="A0A0S2FBH8"/>
<evidence type="ECO:0000313" key="3">
    <source>
        <dbReference type="Proteomes" id="UP000060787"/>
    </source>
</evidence>
<gene>
    <name evidence="2" type="ORF">LA76x_2790</name>
</gene>
<dbReference type="EMBL" id="CP011129">
    <property type="protein sequence ID" value="ALN80920.1"/>
    <property type="molecule type" value="Genomic_DNA"/>
</dbReference>
<name>A0A0S2FBH8_LYSAN</name>
<dbReference type="Proteomes" id="UP000060787">
    <property type="component" value="Chromosome"/>
</dbReference>
<feature type="region of interest" description="Disordered" evidence="1">
    <location>
        <begin position="49"/>
        <end position="74"/>
    </location>
</feature>
<dbReference type="STRING" id="84531.LA76x_2790"/>
<protein>
    <submittedName>
        <fullName evidence="2">Uncharacterized protein</fullName>
    </submittedName>
</protein>
<organism evidence="2 3">
    <name type="scientific">Lysobacter antibioticus</name>
    <dbReference type="NCBI Taxonomy" id="84531"/>
    <lineage>
        <taxon>Bacteria</taxon>
        <taxon>Pseudomonadati</taxon>
        <taxon>Pseudomonadota</taxon>
        <taxon>Gammaproteobacteria</taxon>
        <taxon>Lysobacterales</taxon>
        <taxon>Lysobacteraceae</taxon>
        <taxon>Lysobacter</taxon>
    </lineage>
</organism>
<feature type="compositionally biased region" description="Basic residues" evidence="1">
    <location>
        <begin position="49"/>
        <end position="60"/>
    </location>
</feature>
<dbReference type="KEGG" id="lab:LA76x_2790"/>